<organism evidence="2">
    <name type="scientific">marine metagenome</name>
    <dbReference type="NCBI Taxonomy" id="408172"/>
    <lineage>
        <taxon>unclassified sequences</taxon>
        <taxon>metagenomes</taxon>
        <taxon>ecological metagenomes</taxon>
    </lineage>
</organism>
<protein>
    <submittedName>
        <fullName evidence="2">Uncharacterized protein</fullName>
    </submittedName>
</protein>
<keyword evidence="1" id="KW-1133">Transmembrane helix</keyword>
<gene>
    <name evidence="2" type="ORF">METZ01_LOCUS192488</name>
</gene>
<accession>A0A382DNS4</accession>
<dbReference type="EMBL" id="UINC01040155">
    <property type="protein sequence ID" value="SVB39634.1"/>
    <property type="molecule type" value="Genomic_DNA"/>
</dbReference>
<evidence type="ECO:0000313" key="2">
    <source>
        <dbReference type="EMBL" id="SVB39634.1"/>
    </source>
</evidence>
<reference evidence="2" key="1">
    <citation type="submission" date="2018-05" db="EMBL/GenBank/DDBJ databases">
        <authorList>
            <person name="Lanie J.A."/>
            <person name="Ng W.-L."/>
            <person name="Kazmierczak K.M."/>
            <person name="Andrzejewski T.M."/>
            <person name="Davidsen T.M."/>
            <person name="Wayne K.J."/>
            <person name="Tettelin H."/>
            <person name="Glass J.I."/>
            <person name="Rusch D."/>
            <person name="Podicherti R."/>
            <person name="Tsui H.-C.T."/>
            <person name="Winkler M.E."/>
        </authorList>
    </citation>
    <scope>NUCLEOTIDE SEQUENCE</scope>
</reference>
<name>A0A382DNS4_9ZZZZ</name>
<proteinExistence type="predicted"/>
<evidence type="ECO:0000256" key="1">
    <source>
        <dbReference type="SAM" id="Phobius"/>
    </source>
</evidence>
<keyword evidence="1" id="KW-0812">Transmembrane</keyword>
<sequence length="35" mass="3886">MFKGKCALQGTLKENMMKLLAVVTLLIAFLMIDVT</sequence>
<feature type="transmembrane region" description="Helical" evidence="1">
    <location>
        <begin position="16"/>
        <end position="32"/>
    </location>
</feature>
<dbReference type="AlphaFoldDB" id="A0A382DNS4"/>
<feature type="non-terminal residue" evidence="2">
    <location>
        <position position="35"/>
    </location>
</feature>
<keyword evidence="1" id="KW-0472">Membrane</keyword>